<dbReference type="EMBL" id="LLXX01000120">
    <property type="protein sequence ID" value="KRR04942.1"/>
    <property type="molecule type" value="Genomic_DNA"/>
</dbReference>
<protein>
    <submittedName>
        <fullName evidence="2">Uncharacterized protein</fullName>
    </submittedName>
</protein>
<keyword evidence="1" id="KW-0812">Transmembrane</keyword>
<organism evidence="2 3">
    <name type="scientific">Bradyrhizobium valentinum</name>
    <dbReference type="NCBI Taxonomy" id="1518501"/>
    <lineage>
        <taxon>Bacteria</taxon>
        <taxon>Pseudomonadati</taxon>
        <taxon>Pseudomonadota</taxon>
        <taxon>Alphaproteobacteria</taxon>
        <taxon>Hyphomicrobiales</taxon>
        <taxon>Nitrobacteraceae</taxon>
        <taxon>Bradyrhizobium</taxon>
    </lineage>
</organism>
<name>A0A0R3LCI3_9BRAD</name>
<evidence type="ECO:0000256" key="1">
    <source>
        <dbReference type="SAM" id="Phobius"/>
    </source>
</evidence>
<gene>
    <name evidence="2" type="ORF">CP49_15495</name>
</gene>
<keyword evidence="1" id="KW-1133">Transmembrane helix</keyword>
<comment type="caution">
    <text evidence="2">The sequence shown here is derived from an EMBL/GenBank/DDBJ whole genome shotgun (WGS) entry which is preliminary data.</text>
</comment>
<feature type="transmembrane region" description="Helical" evidence="1">
    <location>
        <begin position="24"/>
        <end position="43"/>
    </location>
</feature>
<dbReference type="Proteomes" id="UP000051913">
    <property type="component" value="Unassembled WGS sequence"/>
</dbReference>
<feature type="transmembrane region" description="Helical" evidence="1">
    <location>
        <begin position="49"/>
        <end position="70"/>
    </location>
</feature>
<feature type="transmembrane region" description="Helical" evidence="1">
    <location>
        <begin position="77"/>
        <end position="97"/>
    </location>
</feature>
<evidence type="ECO:0000313" key="3">
    <source>
        <dbReference type="Proteomes" id="UP000051913"/>
    </source>
</evidence>
<keyword evidence="3" id="KW-1185">Reference proteome</keyword>
<dbReference type="STRING" id="1518501.CQ10_12815"/>
<reference evidence="2 3" key="1">
    <citation type="submission" date="2014-03" db="EMBL/GenBank/DDBJ databases">
        <title>Bradyrhizobium valentinum sp. nov., isolated from effective nodules of Lupinus mariae-josephae, a lupine endemic of basic-lime soils in Eastern Spain.</title>
        <authorList>
            <person name="Duran D."/>
            <person name="Rey L."/>
            <person name="Navarro A."/>
            <person name="Busquets A."/>
            <person name="Imperial J."/>
            <person name="Ruiz-Argueso T."/>
        </authorList>
    </citation>
    <scope>NUCLEOTIDE SEQUENCE [LARGE SCALE GENOMIC DNA]</scope>
    <source>
        <strain evidence="2 3">LmjM3</strain>
    </source>
</reference>
<proteinExistence type="predicted"/>
<accession>A0A0R3LCI3</accession>
<evidence type="ECO:0000313" key="2">
    <source>
        <dbReference type="EMBL" id="KRR04942.1"/>
    </source>
</evidence>
<sequence length="113" mass="12264">MAFLDRSQIARTNDRAPAARGKELFAGILIVALIATFGIRNVVPADALAPAIVTLLFAVAAVTAGFALLCRRDRFRIMWFDLAGSLTFIGVVLSVLIEPDQMVRLFTLSNQAE</sequence>
<dbReference type="AlphaFoldDB" id="A0A0R3LCI3"/>
<keyword evidence="1" id="KW-0472">Membrane</keyword>